<protein>
    <recommendedName>
        <fullName evidence="4">Photosystem I assembly protein Ycf4</fullName>
    </recommendedName>
</protein>
<proteinExistence type="predicted"/>
<evidence type="ECO:0008006" key="4">
    <source>
        <dbReference type="Google" id="ProtNLM"/>
    </source>
</evidence>
<reference evidence="2" key="1">
    <citation type="submission" date="2021-09" db="EMBL/GenBank/DDBJ databases">
        <authorList>
            <consortium name="AG Swart"/>
            <person name="Singh M."/>
            <person name="Singh A."/>
            <person name="Seah K."/>
            <person name="Emmerich C."/>
        </authorList>
    </citation>
    <scope>NUCLEOTIDE SEQUENCE</scope>
    <source>
        <strain evidence="2">ATCC30299</strain>
    </source>
</reference>
<keyword evidence="1" id="KW-0812">Transmembrane</keyword>
<name>A0AAU9KD56_9CILI</name>
<evidence type="ECO:0000313" key="2">
    <source>
        <dbReference type="EMBL" id="CAG9336222.1"/>
    </source>
</evidence>
<accession>A0AAU9KD56</accession>
<dbReference type="Proteomes" id="UP001162131">
    <property type="component" value="Unassembled WGS sequence"/>
</dbReference>
<dbReference type="AlphaFoldDB" id="A0AAU9KD56"/>
<feature type="transmembrane region" description="Helical" evidence="1">
    <location>
        <begin position="35"/>
        <end position="53"/>
    </location>
</feature>
<keyword evidence="1" id="KW-1133">Transmembrane helix</keyword>
<comment type="caution">
    <text evidence="2">The sequence shown here is derived from an EMBL/GenBank/DDBJ whole genome shotgun (WGS) entry which is preliminary data.</text>
</comment>
<keyword evidence="3" id="KW-1185">Reference proteome</keyword>
<dbReference type="EMBL" id="CAJZBQ010000064">
    <property type="protein sequence ID" value="CAG9336222.1"/>
    <property type="molecule type" value="Genomic_DNA"/>
</dbReference>
<organism evidence="2 3">
    <name type="scientific">Blepharisma stoltei</name>
    <dbReference type="NCBI Taxonomy" id="1481888"/>
    <lineage>
        <taxon>Eukaryota</taxon>
        <taxon>Sar</taxon>
        <taxon>Alveolata</taxon>
        <taxon>Ciliophora</taxon>
        <taxon>Postciliodesmatophora</taxon>
        <taxon>Heterotrichea</taxon>
        <taxon>Heterotrichida</taxon>
        <taxon>Blepharismidae</taxon>
        <taxon>Blepharisma</taxon>
    </lineage>
</organism>
<feature type="transmembrane region" description="Helical" evidence="1">
    <location>
        <begin position="59"/>
        <end position="77"/>
    </location>
</feature>
<evidence type="ECO:0000256" key="1">
    <source>
        <dbReference type="SAM" id="Phobius"/>
    </source>
</evidence>
<sequence length="170" mass="19780">MKIMRAMGTFIPNKSHKFPKDGKLLIFSTDLFKTMNFFTGVGVLGQIGSLAYFQLVNPSYFSIAIFGISLWGSIWSWREANYAVEDVKLLTDGKIIEIRTCSFRKKYKIIYLPIIDIKGSQDKGYYYLFHNKCRYWLDNSGTIFHKDLFDAILKGSEISTTLFIKEFRNY</sequence>
<gene>
    <name evidence="2" type="ORF">BSTOLATCC_MIC66103</name>
</gene>
<keyword evidence="1" id="KW-0472">Membrane</keyword>
<evidence type="ECO:0000313" key="3">
    <source>
        <dbReference type="Proteomes" id="UP001162131"/>
    </source>
</evidence>